<evidence type="ECO:0000256" key="5">
    <source>
        <dbReference type="ARBA" id="ARBA00023136"/>
    </source>
</evidence>
<organism evidence="9 10">
    <name type="scientific">Lutzomyia longipalpis</name>
    <name type="common">Sand fly</name>
    <dbReference type="NCBI Taxonomy" id="7200"/>
    <lineage>
        <taxon>Eukaryota</taxon>
        <taxon>Metazoa</taxon>
        <taxon>Ecdysozoa</taxon>
        <taxon>Arthropoda</taxon>
        <taxon>Hexapoda</taxon>
        <taxon>Insecta</taxon>
        <taxon>Pterygota</taxon>
        <taxon>Neoptera</taxon>
        <taxon>Endopterygota</taxon>
        <taxon>Diptera</taxon>
        <taxon>Nematocera</taxon>
        <taxon>Psychodoidea</taxon>
        <taxon>Psychodidae</taxon>
        <taxon>Lutzomyia</taxon>
        <taxon>Lutzomyia</taxon>
    </lineage>
</organism>
<accession>A0A3F2ZDJ8</accession>
<name>A0A3F2ZDJ8_LUTLO</name>
<reference evidence="9" key="1">
    <citation type="submission" date="2020-05" db="UniProtKB">
        <authorList>
            <consortium name="EnsemblMetazoa"/>
        </authorList>
    </citation>
    <scope>IDENTIFICATION</scope>
    <source>
        <strain evidence="9">Jacobina</strain>
    </source>
</reference>
<feature type="transmembrane region" description="Helical" evidence="8">
    <location>
        <begin position="370"/>
        <end position="390"/>
    </location>
</feature>
<feature type="transmembrane region" description="Helical" evidence="8">
    <location>
        <begin position="289"/>
        <end position="311"/>
    </location>
</feature>
<proteinExistence type="inferred from homology"/>
<keyword evidence="7 8" id="KW-0807">Transducer</keyword>
<keyword evidence="4 8" id="KW-1133">Transmembrane helix</keyword>
<feature type="transmembrane region" description="Helical" evidence="8">
    <location>
        <begin position="255"/>
        <end position="277"/>
    </location>
</feature>
<dbReference type="InterPro" id="IPR013604">
    <property type="entry name" value="7TM_chemorcpt"/>
</dbReference>
<evidence type="ECO:0000256" key="1">
    <source>
        <dbReference type="ARBA" id="ARBA00004651"/>
    </source>
</evidence>
<dbReference type="GO" id="GO:0050909">
    <property type="term" value="P:sensory perception of taste"/>
    <property type="evidence" value="ECO:0007669"/>
    <property type="project" value="InterPro"/>
</dbReference>
<dbReference type="Proteomes" id="UP000092461">
    <property type="component" value="Unassembled WGS sequence"/>
</dbReference>
<dbReference type="PANTHER" id="PTHR21143:SF134">
    <property type="entry name" value="GUSTATORY RECEPTOR"/>
    <property type="match status" value="1"/>
</dbReference>
<evidence type="ECO:0000313" key="10">
    <source>
        <dbReference type="Proteomes" id="UP000092461"/>
    </source>
</evidence>
<keyword evidence="10" id="KW-1185">Reference proteome</keyword>
<dbReference type="VEuPathDB" id="VectorBase:LLOJ010959"/>
<evidence type="ECO:0000256" key="7">
    <source>
        <dbReference type="ARBA" id="ARBA00023224"/>
    </source>
</evidence>
<comment type="similarity">
    <text evidence="8">Belongs to the insect chemoreceptor superfamily. Gustatory receptor (GR) family.</text>
</comment>
<dbReference type="GO" id="GO:0030425">
    <property type="term" value="C:dendrite"/>
    <property type="evidence" value="ECO:0007669"/>
    <property type="project" value="TreeGrafter"/>
</dbReference>
<dbReference type="EnsemblMetazoa" id="LLOJ010959-RC">
    <property type="protein sequence ID" value="LLOJ010959-PC"/>
    <property type="gene ID" value="LLOJ010959"/>
</dbReference>
<feature type="transmembrane region" description="Helical" evidence="8">
    <location>
        <begin position="163"/>
        <end position="185"/>
    </location>
</feature>
<keyword evidence="6 8" id="KW-0675">Receptor</keyword>
<dbReference type="GO" id="GO:0005886">
    <property type="term" value="C:plasma membrane"/>
    <property type="evidence" value="ECO:0007669"/>
    <property type="project" value="UniProtKB-SubCell"/>
</dbReference>
<keyword evidence="3 8" id="KW-0812">Transmembrane</keyword>
<dbReference type="GO" id="GO:0008049">
    <property type="term" value="P:male courtship behavior"/>
    <property type="evidence" value="ECO:0007669"/>
    <property type="project" value="TreeGrafter"/>
</dbReference>
<dbReference type="GO" id="GO:0043025">
    <property type="term" value="C:neuronal cell body"/>
    <property type="evidence" value="ECO:0007669"/>
    <property type="project" value="TreeGrafter"/>
</dbReference>
<sequence length="395" mass="46260">MITFSSFFNLINTFFGISVASFNRNGNYFVKSTFKRIYTTVLLLITILFYPKMIKFFVNNFYDISKNPLSMLVCLLQTSSQYVLNVTLLLSKLIYCREEVTFKNNHLKFKKKLNDYILKNKKTKSGQNLLYFYFLINSVFIFLMQIYATTVVLVRVVRFHALGYIYIITYVFSYFQIITVGNMFFEKILQYYFAVSYINQALLDDLRILLGKIGCKSRSHCIISSCGISDNLDNLQRLNSQLYELVYEMIQYESLALIAVFLHKFIEILVPIFYQFIARTLYVDSSSNLSIYIVFGMCYPLWNVISMFLLINMCEKFQQEMATTGKILHEFPIHKVDDRLKESISQFSIQILQEKRPISLCGMFNVDNTLLYSMISSMTSYLILLIQFQLQGIGL</sequence>
<evidence type="ECO:0000256" key="4">
    <source>
        <dbReference type="ARBA" id="ARBA00022989"/>
    </source>
</evidence>
<dbReference type="PANTHER" id="PTHR21143">
    <property type="entry name" value="INVERTEBRATE GUSTATORY RECEPTOR"/>
    <property type="match status" value="1"/>
</dbReference>
<dbReference type="GO" id="GO:0007165">
    <property type="term" value="P:signal transduction"/>
    <property type="evidence" value="ECO:0007669"/>
    <property type="project" value="UniProtKB-KW"/>
</dbReference>
<dbReference type="VEuPathDB" id="VectorBase:LLONM1_000497"/>
<dbReference type="EMBL" id="AJWK01030488">
    <property type="status" value="NOT_ANNOTATED_CDS"/>
    <property type="molecule type" value="Genomic_DNA"/>
</dbReference>
<evidence type="ECO:0000256" key="6">
    <source>
        <dbReference type="ARBA" id="ARBA00023170"/>
    </source>
</evidence>
<comment type="function">
    <text evidence="8">Gustatory receptor which mediates acceptance or avoidance behavior, depending on its substrates.</text>
</comment>
<evidence type="ECO:0000256" key="3">
    <source>
        <dbReference type="ARBA" id="ARBA00022692"/>
    </source>
</evidence>
<feature type="transmembrane region" description="Helical" evidence="8">
    <location>
        <begin position="37"/>
        <end position="57"/>
    </location>
</feature>
<dbReference type="GO" id="GO:0007635">
    <property type="term" value="P:chemosensory behavior"/>
    <property type="evidence" value="ECO:0007669"/>
    <property type="project" value="TreeGrafter"/>
</dbReference>
<feature type="transmembrane region" description="Helical" evidence="8">
    <location>
        <begin position="129"/>
        <end position="157"/>
    </location>
</feature>
<protein>
    <recommendedName>
        <fullName evidence="8">Gustatory receptor</fullName>
    </recommendedName>
</protein>
<dbReference type="AlphaFoldDB" id="A0A3F2ZDJ8"/>
<keyword evidence="5 8" id="KW-0472">Membrane</keyword>
<comment type="subcellular location">
    <subcellularLocation>
        <location evidence="1 8">Cell membrane</location>
        <topology evidence="1 8">Multi-pass membrane protein</topology>
    </subcellularLocation>
</comment>
<dbReference type="GO" id="GO:0030424">
    <property type="term" value="C:axon"/>
    <property type="evidence" value="ECO:0007669"/>
    <property type="project" value="TreeGrafter"/>
</dbReference>
<evidence type="ECO:0000313" key="9">
    <source>
        <dbReference type="EnsemblMetazoa" id="LLOJ010959-PC"/>
    </source>
</evidence>
<evidence type="ECO:0000256" key="8">
    <source>
        <dbReference type="RuleBase" id="RU363108"/>
    </source>
</evidence>
<dbReference type="Pfam" id="PF08395">
    <property type="entry name" value="7tm_7"/>
    <property type="match status" value="1"/>
</dbReference>
<keyword evidence="2 8" id="KW-1003">Cell membrane</keyword>
<evidence type="ECO:0000256" key="2">
    <source>
        <dbReference type="ARBA" id="ARBA00022475"/>
    </source>
</evidence>
<feature type="transmembrane region" description="Helical" evidence="8">
    <location>
        <begin position="6"/>
        <end position="25"/>
    </location>
</feature>